<name>A0A5C7FUY0_9BURK</name>
<comment type="caution">
    <text evidence="2">The sequence shown here is derived from an EMBL/GenBank/DDBJ whole genome shotgun (WGS) entry which is preliminary data.</text>
</comment>
<evidence type="ECO:0000313" key="3">
    <source>
        <dbReference type="Proteomes" id="UP000321413"/>
    </source>
</evidence>
<feature type="signal peptide" evidence="1">
    <location>
        <begin position="1"/>
        <end position="21"/>
    </location>
</feature>
<dbReference type="AlphaFoldDB" id="A0A5C7FUY0"/>
<sequence>MGFFSSLGSFVSSAVSSVASAASSAWSAAKEWAGAAMGWMAEKAEGFVDGVKKAWQVVKPHIDKIRMGLRAAAEAVPIPWLKTALSMLDKGIGALTAFENSPIAKKVDAAIKWSIEMAKRWQAGRKQTEAQAEAQEIDDLLDETELAQAKRHQETFRFAEREVVPEEQRHQMELAAAINDFEVAKADMAKAIAAGPADFEHYLRLRATQKLMKMADKAFRAAQSVDDLSADDLFLVRIASDLIKDKPELSREAAARLDRLLTERYNKKLQPFVFEELVASWAKRAEALGNQWSLDNLVHAKDTMLLKNLTIARDIQGELSPEEAAMLAELEQRVPQEKGKLDALAQNQRDIQRYVGAAEGFLQLLEKTPEQLEAEDRDFLQEDGPAVGKLLIECADKEIAFNQLSDEEKALINDFANAFRKDSQQRMKEILEVAA</sequence>
<protein>
    <recommendedName>
        <fullName evidence="4">DUF349 domain-containing protein</fullName>
    </recommendedName>
</protein>
<dbReference type="RefSeq" id="WP_147934539.1">
    <property type="nucleotide sequence ID" value="NZ_VPFD01000008.1"/>
</dbReference>
<keyword evidence="1" id="KW-0732">Signal</keyword>
<feature type="chain" id="PRO_5022714269" description="DUF349 domain-containing protein" evidence="1">
    <location>
        <begin position="22"/>
        <end position="435"/>
    </location>
</feature>
<proteinExistence type="predicted"/>
<keyword evidence="3" id="KW-1185">Reference proteome</keyword>
<gene>
    <name evidence="2" type="ORF">FVD38_09195</name>
</gene>
<evidence type="ECO:0008006" key="4">
    <source>
        <dbReference type="Google" id="ProtNLM"/>
    </source>
</evidence>
<dbReference type="Proteomes" id="UP000321413">
    <property type="component" value="Unassembled WGS sequence"/>
</dbReference>
<dbReference type="EMBL" id="VPFD01000008">
    <property type="protein sequence ID" value="TXG00187.1"/>
    <property type="molecule type" value="Genomic_DNA"/>
</dbReference>
<accession>A0A5C7FUY0</accession>
<evidence type="ECO:0000256" key="1">
    <source>
        <dbReference type="SAM" id="SignalP"/>
    </source>
</evidence>
<reference evidence="2 3" key="1">
    <citation type="submission" date="2019-08" db="EMBL/GenBank/DDBJ databases">
        <title>Massilia golmudensis sp. nov., isolated from sand in the Qinghai-Tibetan Plateau.</title>
        <authorList>
            <person name="Zhang B."/>
        </authorList>
    </citation>
    <scope>NUCLEOTIDE SEQUENCE [LARGE SCALE GENOMIC DNA]</scope>
    <source>
        <strain evidence="2 3">GEM5</strain>
    </source>
</reference>
<organism evidence="2 3">
    <name type="scientific">Massilia arenae</name>
    <dbReference type="NCBI Taxonomy" id="2603288"/>
    <lineage>
        <taxon>Bacteria</taxon>
        <taxon>Pseudomonadati</taxon>
        <taxon>Pseudomonadota</taxon>
        <taxon>Betaproteobacteria</taxon>
        <taxon>Burkholderiales</taxon>
        <taxon>Oxalobacteraceae</taxon>
        <taxon>Telluria group</taxon>
        <taxon>Massilia</taxon>
    </lineage>
</organism>
<evidence type="ECO:0000313" key="2">
    <source>
        <dbReference type="EMBL" id="TXG00187.1"/>
    </source>
</evidence>